<evidence type="ECO:0000256" key="1">
    <source>
        <dbReference type="SAM" id="MobiDB-lite"/>
    </source>
</evidence>
<feature type="region of interest" description="Disordered" evidence="1">
    <location>
        <begin position="53"/>
        <end position="72"/>
    </location>
</feature>
<feature type="compositionally biased region" description="Polar residues" evidence="1">
    <location>
        <begin position="1"/>
        <end position="11"/>
    </location>
</feature>
<organism evidence="2 3">
    <name type="scientific">Pleurodeles waltl</name>
    <name type="common">Iberian ribbed newt</name>
    <dbReference type="NCBI Taxonomy" id="8319"/>
    <lineage>
        <taxon>Eukaryota</taxon>
        <taxon>Metazoa</taxon>
        <taxon>Chordata</taxon>
        <taxon>Craniata</taxon>
        <taxon>Vertebrata</taxon>
        <taxon>Euteleostomi</taxon>
        <taxon>Amphibia</taxon>
        <taxon>Batrachia</taxon>
        <taxon>Caudata</taxon>
        <taxon>Salamandroidea</taxon>
        <taxon>Salamandridae</taxon>
        <taxon>Pleurodelinae</taxon>
        <taxon>Pleurodeles</taxon>
    </lineage>
</organism>
<dbReference type="EMBL" id="JANPWB010000010">
    <property type="protein sequence ID" value="KAJ1145791.1"/>
    <property type="molecule type" value="Genomic_DNA"/>
</dbReference>
<evidence type="ECO:0000313" key="3">
    <source>
        <dbReference type="Proteomes" id="UP001066276"/>
    </source>
</evidence>
<feature type="region of interest" description="Disordered" evidence="1">
    <location>
        <begin position="1"/>
        <end position="21"/>
    </location>
</feature>
<dbReference type="AlphaFoldDB" id="A0AAV7QZ42"/>
<feature type="compositionally biased region" description="Low complexity" evidence="1">
    <location>
        <begin position="164"/>
        <end position="183"/>
    </location>
</feature>
<dbReference type="Proteomes" id="UP001066276">
    <property type="component" value="Chromosome 6"/>
</dbReference>
<name>A0AAV7QZ42_PLEWA</name>
<reference evidence="2" key="1">
    <citation type="journal article" date="2022" name="bioRxiv">
        <title>Sequencing and chromosome-scale assembly of the giantPleurodeles waltlgenome.</title>
        <authorList>
            <person name="Brown T."/>
            <person name="Elewa A."/>
            <person name="Iarovenko S."/>
            <person name="Subramanian E."/>
            <person name="Araus A.J."/>
            <person name="Petzold A."/>
            <person name="Susuki M."/>
            <person name="Suzuki K.-i.T."/>
            <person name="Hayashi T."/>
            <person name="Toyoda A."/>
            <person name="Oliveira C."/>
            <person name="Osipova E."/>
            <person name="Leigh N.D."/>
            <person name="Simon A."/>
            <person name="Yun M.H."/>
        </authorList>
    </citation>
    <scope>NUCLEOTIDE SEQUENCE</scope>
    <source>
        <strain evidence="2">20211129_DDA</strain>
        <tissue evidence="2">Liver</tissue>
    </source>
</reference>
<comment type="caution">
    <text evidence="2">The sequence shown here is derived from an EMBL/GenBank/DDBJ whole genome shotgun (WGS) entry which is preliminary data.</text>
</comment>
<proteinExistence type="predicted"/>
<feature type="region of interest" description="Disordered" evidence="1">
    <location>
        <begin position="152"/>
        <end position="191"/>
    </location>
</feature>
<accession>A0AAV7QZ42</accession>
<protein>
    <submittedName>
        <fullName evidence="2">Uncharacterized protein</fullName>
    </submittedName>
</protein>
<gene>
    <name evidence="2" type="ORF">NDU88_012075</name>
</gene>
<keyword evidence="3" id="KW-1185">Reference proteome</keyword>
<sequence length="446" mass="49678">MHESGFKSSLSPPEDTPVCTKENCELIREEIAHTKENKEMSYGNNSPLIRLQGAERWLAEPPGNGDEQRASNREGAKVYNGGSAESQPVELNGASQATQDIADTPPLICSEDFTGGMHGAKNLEVEVRKIGRRKRVPDWSKDGGDKFYSLTEDSEATSSSCNQSATDGSISSESESASSVAESTVRQRRWQRRCSKARARLTGGAELSGQSTKTLKWDYLGTRLAGLGKVPAADSLPNADGSMDCQAPSTSATSTDSEMLQIIYDSIKELQTETRVESRWARITTKHLQGAVPKVAKSCTEIKENLNTIEDRTTAVEVDVEALREQLETHRGQLTDIMWNLEDQENWQRRNNLRVLGIEEGAIFEKARPDAPRHVDNVTFFTRPDYCHITVERRWRLRQLIKPFQDIGGEAYLLALARLKTVVNGKVKLFTSEIQAKEYLMELKAL</sequence>
<evidence type="ECO:0000313" key="2">
    <source>
        <dbReference type="EMBL" id="KAJ1145791.1"/>
    </source>
</evidence>